<dbReference type="EMBL" id="NOWI01000003">
    <property type="protein sequence ID" value="RFT45904.1"/>
    <property type="molecule type" value="Genomic_DNA"/>
</dbReference>
<sequence>MSDSPAPETATSSDLSASDRAILDLEESWQTGNPGVDKETVIRERLNMSSPRYHLRLNELIDDESAARYAPALVGRLQRVRSQKRKARSAQLLG</sequence>
<feature type="region of interest" description="Disordered" evidence="1">
    <location>
        <begin position="1"/>
        <end position="36"/>
    </location>
</feature>
<dbReference type="Proteomes" id="UP000259211">
    <property type="component" value="Unassembled WGS sequence"/>
</dbReference>
<dbReference type="AlphaFoldDB" id="A0A1B9VTK5"/>
<dbReference type="Pfam" id="PF11662">
    <property type="entry name" value="DUF3263"/>
    <property type="match status" value="1"/>
</dbReference>
<dbReference type="InterPro" id="IPR021678">
    <property type="entry name" value="DUF3263"/>
</dbReference>
<organism evidence="2 3">
    <name type="scientific">Cutibacterium avidum</name>
    <dbReference type="NCBI Taxonomy" id="33010"/>
    <lineage>
        <taxon>Bacteria</taxon>
        <taxon>Bacillati</taxon>
        <taxon>Actinomycetota</taxon>
        <taxon>Actinomycetes</taxon>
        <taxon>Propionibacteriales</taxon>
        <taxon>Propionibacteriaceae</taxon>
        <taxon>Cutibacterium</taxon>
    </lineage>
</organism>
<name>A0A1B9VTK5_9ACTN</name>
<reference evidence="2 3" key="1">
    <citation type="submission" date="2017-07" db="EMBL/GenBank/DDBJ databases">
        <authorList>
            <person name="Sun Z.S."/>
            <person name="Albrecht U."/>
            <person name="Echele G."/>
            <person name="Lee C.C."/>
        </authorList>
    </citation>
    <scope>NUCLEOTIDE SEQUENCE [LARGE SCALE GENOMIC DNA]</scope>
    <source>
        <strain evidence="2 3">P16-029</strain>
    </source>
</reference>
<dbReference type="OrthoDB" id="3268863at2"/>
<feature type="compositionally biased region" description="Polar residues" evidence="1">
    <location>
        <begin position="1"/>
        <end position="16"/>
    </location>
</feature>
<evidence type="ECO:0000313" key="2">
    <source>
        <dbReference type="EMBL" id="RFT45904.1"/>
    </source>
</evidence>
<evidence type="ECO:0000313" key="3">
    <source>
        <dbReference type="Proteomes" id="UP000259211"/>
    </source>
</evidence>
<proteinExistence type="predicted"/>
<accession>A0A1B9VTK5</accession>
<gene>
    <name evidence="2" type="ORF">CHT91_03595</name>
</gene>
<comment type="caution">
    <text evidence="2">The sequence shown here is derived from an EMBL/GenBank/DDBJ whole genome shotgun (WGS) entry which is preliminary data.</text>
</comment>
<protein>
    <submittedName>
        <fullName evidence="2">DUF3263 domain-containing protein</fullName>
    </submittedName>
</protein>
<dbReference type="STRING" id="33010.BFS79_04665"/>
<dbReference type="RefSeq" id="WP_016667042.1">
    <property type="nucleotide sequence ID" value="NZ_AP024308.1"/>
</dbReference>
<evidence type="ECO:0000256" key="1">
    <source>
        <dbReference type="SAM" id="MobiDB-lite"/>
    </source>
</evidence>